<dbReference type="CDD" id="cd01949">
    <property type="entry name" value="GGDEF"/>
    <property type="match status" value="1"/>
</dbReference>
<dbReference type="EC" id="2.7.7.65" evidence="1"/>
<evidence type="ECO:0000313" key="7">
    <source>
        <dbReference type="Proteomes" id="UP000234881"/>
    </source>
</evidence>
<dbReference type="Gene3D" id="3.30.70.270">
    <property type="match status" value="1"/>
</dbReference>
<gene>
    <name evidence="6" type="ORF">C0081_14475</name>
</gene>
<evidence type="ECO:0000256" key="1">
    <source>
        <dbReference type="ARBA" id="ARBA00012528"/>
    </source>
</evidence>
<dbReference type="EMBL" id="PKUQ01000031">
    <property type="protein sequence ID" value="PLW76121.1"/>
    <property type="molecule type" value="Genomic_DNA"/>
</dbReference>
<dbReference type="PANTHER" id="PTHR45138">
    <property type="entry name" value="REGULATORY COMPONENTS OF SENSORY TRANSDUCTION SYSTEM"/>
    <property type="match status" value="1"/>
</dbReference>
<evidence type="ECO:0000256" key="2">
    <source>
        <dbReference type="ARBA" id="ARBA00034247"/>
    </source>
</evidence>
<dbReference type="InterPro" id="IPR050469">
    <property type="entry name" value="Diguanylate_Cyclase"/>
</dbReference>
<dbReference type="FunFam" id="3.30.70.270:FF:000001">
    <property type="entry name" value="Diguanylate cyclase domain protein"/>
    <property type="match status" value="1"/>
</dbReference>
<keyword evidence="7" id="KW-1185">Reference proteome</keyword>
<dbReference type="PROSITE" id="PS50110">
    <property type="entry name" value="RESPONSE_REGULATORY"/>
    <property type="match status" value="1"/>
</dbReference>
<comment type="caution">
    <text evidence="6">The sequence shown here is derived from an EMBL/GenBank/DDBJ whole genome shotgun (WGS) entry which is preliminary data.</text>
</comment>
<dbReference type="NCBIfam" id="TIGR00254">
    <property type="entry name" value="GGDEF"/>
    <property type="match status" value="1"/>
</dbReference>
<comment type="caution">
    <text evidence="3">Lacks conserved residue(s) required for the propagation of feature annotation.</text>
</comment>
<evidence type="ECO:0000259" key="4">
    <source>
        <dbReference type="PROSITE" id="PS50110"/>
    </source>
</evidence>
<protein>
    <recommendedName>
        <fullName evidence="1">diguanylate cyclase</fullName>
        <ecNumber evidence="1">2.7.7.65</ecNumber>
    </recommendedName>
</protein>
<name>A0A2N5XNK3_9HYPH</name>
<dbReference type="SUPFAM" id="SSF52172">
    <property type="entry name" value="CheY-like"/>
    <property type="match status" value="1"/>
</dbReference>
<evidence type="ECO:0000259" key="5">
    <source>
        <dbReference type="PROSITE" id="PS50887"/>
    </source>
</evidence>
<feature type="domain" description="GGDEF" evidence="5">
    <location>
        <begin position="162"/>
        <end position="291"/>
    </location>
</feature>
<dbReference type="Proteomes" id="UP000234881">
    <property type="component" value="Unassembled WGS sequence"/>
</dbReference>
<dbReference type="RefSeq" id="WP_101534555.1">
    <property type="nucleotide sequence ID" value="NZ_JBFHIU010000019.1"/>
</dbReference>
<dbReference type="GO" id="GO:0052621">
    <property type="term" value="F:diguanylate cyclase activity"/>
    <property type="evidence" value="ECO:0007669"/>
    <property type="project" value="UniProtKB-EC"/>
</dbReference>
<dbReference type="GO" id="GO:0000160">
    <property type="term" value="P:phosphorelay signal transduction system"/>
    <property type="evidence" value="ECO:0007669"/>
    <property type="project" value="InterPro"/>
</dbReference>
<evidence type="ECO:0000256" key="3">
    <source>
        <dbReference type="PROSITE-ProRule" id="PRU00169"/>
    </source>
</evidence>
<comment type="catalytic activity">
    <reaction evidence="2">
        <text>2 GTP = 3',3'-c-di-GMP + 2 diphosphate</text>
        <dbReference type="Rhea" id="RHEA:24898"/>
        <dbReference type="ChEBI" id="CHEBI:33019"/>
        <dbReference type="ChEBI" id="CHEBI:37565"/>
        <dbReference type="ChEBI" id="CHEBI:58805"/>
        <dbReference type="EC" id="2.7.7.65"/>
    </reaction>
</comment>
<evidence type="ECO:0000313" key="6">
    <source>
        <dbReference type="EMBL" id="PLW76121.1"/>
    </source>
</evidence>
<sequence length="312" mass="35131">MKIVLVEANSVDRRAIKSMLEERRETVFSFSNGQEAWSFIQDTPGIDVIITSLNVQGMSGLEICWNSRILAEQRKAMYVIAISKQEESDMLVEALDSGADDYLQKPLHEETMLARLRVAERMIRLQKQLVQLANHDSMTGLFNRRAFFEKANQRLNQCVGCKTLSAIMFDIDHFKRVNDNFGHDAGDEVIKTVAKISSLEGNLLCRLGGEEFALILENHSLLSAARVAERLRATIEQTPIVVNGHKIQITSSFGVAICHKGDSIDDLLKRSDVALYHSKHNGRNRVSIERLVVQSQNETDASQIHARQKSRA</sequence>
<feature type="domain" description="Response regulatory" evidence="4">
    <location>
        <begin position="2"/>
        <end position="120"/>
    </location>
</feature>
<accession>A0A2N5XNK3</accession>
<dbReference type="Pfam" id="PF00990">
    <property type="entry name" value="GGDEF"/>
    <property type="match status" value="1"/>
</dbReference>
<dbReference type="SMART" id="SM00448">
    <property type="entry name" value="REC"/>
    <property type="match status" value="1"/>
</dbReference>
<dbReference type="Pfam" id="PF00072">
    <property type="entry name" value="Response_reg"/>
    <property type="match status" value="1"/>
</dbReference>
<dbReference type="CDD" id="cd00156">
    <property type="entry name" value="REC"/>
    <property type="match status" value="1"/>
</dbReference>
<dbReference type="InterPro" id="IPR001789">
    <property type="entry name" value="Sig_transdc_resp-reg_receiver"/>
</dbReference>
<dbReference type="Gene3D" id="3.40.50.2300">
    <property type="match status" value="1"/>
</dbReference>
<dbReference type="InterPro" id="IPR011006">
    <property type="entry name" value="CheY-like_superfamily"/>
</dbReference>
<dbReference type="InterPro" id="IPR029787">
    <property type="entry name" value="Nucleotide_cyclase"/>
</dbReference>
<dbReference type="PROSITE" id="PS50887">
    <property type="entry name" value="GGDEF"/>
    <property type="match status" value="1"/>
</dbReference>
<dbReference type="SMART" id="SM00267">
    <property type="entry name" value="GGDEF"/>
    <property type="match status" value="1"/>
</dbReference>
<dbReference type="PANTHER" id="PTHR45138:SF9">
    <property type="entry name" value="DIGUANYLATE CYCLASE DGCM-RELATED"/>
    <property type="match status" value="1"/>
</dbReference>
<dbReference type="InterPro" id="IPR043128">
    <property type="entry name" value="Rev_trsase/Diguanyl_cyclase"/>
</dbReference>
<reference evidence="6 7" key="1">
    <citation type="submission" date="2018-01" db="EMBL/GenBank/DDBJ databases">
        <title>The draft genome sequence of Cohaesibacter sp. H1304.</title>
        <authorList>
            <person name="Wang N.-N."/>
            <person name="Du Z.-J."/>
        </authorList>
    </citation>
    <scope>NUCLEOTIDE SEQUENCE [LARGE SCALE GENOMIC DNA]</scope>
    <source>
        <strain evidence="6 7">H1304</strain>
    </source>
</reference>
<dbReference type="AlphaFoldDB" id="A0A2N5XNK3"/>
<dbReference type="InterPro" id="IPR000160">
    <property type="entry name" value="GGDEF_dom"/>
</dbReference>
<proteinExistence type="predicted"/>
<dbReference type="OrthoDB" id="9812260at2"/>
<dbReference type="SUPFAM" id="SSF55073">
    <property type="entry name" value="Nucleotide cyclase"/>
    <property type="match status" value="1"/>
</dbReference>
<organism evidence="6 7">
    <name type="scientific">Cohaesibacter celericrescens</name>
    <dbReference type="NCBI Taxonomy" id="2067669"/>
    <lineage>
        <taxon>Bacteria</taxon>
        <taxon>Pseudomonadati</taxon>
        <taxon>Pseudomonadota</taxon>
        <taxon>Alphaproteobacteria</taxon>
        <taxon>Hyphomicrobiales</taxon>
        <taxon>Cohaesibacteraceae</taxon>
    </lineage>
</organism>